<dbReference type="OrthoDB" id="434324at2759"/>
<sequence>MGYVCCLSDINCSPPPAAAAHFSFCRNLLEHTVSAENLNYRLQRNTGSCLTWHDGRSQRSAGGRTVKLLQQPGTEGSQVPACREWTFLASYGALAVSTCTAEWPFGIEGAIPAHFQHALPPNPHPLPVHEVSQS</sequence>
<dbReference type="Proteomes" id="UP000297703">
    <property type="component" value="Unassembled WGS sequence"/>
</dbReference>
<proteinExistence type="predicted"/>
<dbReference type="EMBL" id="QXTE01004937">
    <property type="protein sequence ID" value="TFJ95546.1"/>
    <property type="molecule type" value="Genomic_DNA"/>
</dbReference>
<dbReference type="GO" id="GO:0007169">
    <property type="term" value="P:cell surface receptor protein tyrosine kinase signaling pathway"/>
    <property type="evidence" value="ECO:0007669"/>
    <property type="project" value="TreeGrafter"/>
</dbReference>
<name>A0A4D9DDF5_9SAUR</name>
<dbReference type="GO" id="GO:0005840">
    <property type="term" value="C:ribosome"/>
    <property type="evidence" value="ECO:0007669"/>
    <property type="project" value="UniProtKB-KW"/>
</dbReference>
<dbReference type="AlphaFoldDB" id="A0A4D9DDF5"/>
<comment type="caution">
    <text evidence="1">The sequence shown here is derived from an EMBL/GenBank/DDBJ whole genome shotgun (WGS) entry which is preliminary data.</text>
</comment>
<keyword evidence="2" id="KW-1185">Reference proteome</keyword>
<evidence type="ECO:0000313" key="1">
    <source>
        <dbReference type="EMBL" id="TFJ95546.1"/>
    </source>
</evidence>
<keyword evidence="1" id="KW-0689">Ribosomal protein</keyword>
<keyword evidence="1" id="KW-0687">Ribonucleoprotein</keyword>
<dbReference type="GO" id="GO:0009898">
    <property type="term" value="C:cytoplasmic side of plasma membrane"/>
    <property type="evidence" value="ECO:0007669"/>
    <property type="project" value="TreeGrafter"/>
</dbReference>
<dbReference type="PANTHER" id="PTHR20843">
    <property type="entry name" value="STERILE ALPHA MOTIF DOMAIN CONTAINING PROTEIN 10"/>
    <property type="match status" value="1"/>
</dbReference>
<gene>
    <name evidence="1" type="ORF">DR999_PMT22860</name>
</gene>
<dbReference type="InterPro" id="IPR052268">
    <property type="entry name" value="SAM_domain-containing_protein"/>
</dbReference>
<protein>
    <submittedName>
        <fullName evidence="1">30S ribosomal protein S11</fullName>
    </submittedName>
</protein>
<reference evidence="1 2" key="2">
    <citation type="submission" date="2019-04" db="EMBL/GenBank/DDBJ databases">
        <title>The genome sequence of big-headed turtle.</title>
        <authorList>
            <person name="Gong S."/>
        </authorList>
    </citation>
    <scope>NUCLEOTIDE SEQUENCE [LARGE SCALE GENOMIC DNA]</scope>
    <source>
        <strain evidence="1">DO16091913</strain>
        <tissue evidence="1">Muscle</tissue>
    </source>
</reference>
<organism evidence="1 2">
    <name type="scientific">Platysternon megacephalum</name>
    <name type="common">big-headed turtle</name>
    <dbReference type="NCBI Taxonomy" id="55544"/>
    <lineage>
        <taxon>Eukaryota</taxon>
        <taxon>Metazoa</taxon>
        <taxon>Chordata</taxon>
        <taxon>Craniata</taxon>
        <taxon>Vertebrata</taxon>
        <taxon>Euteleostomi</taxon>
        <taxon>Archelosauria</taxon>
        <taxon>Testudinata</taxon>
        <taxon>Testudines</taxon>
        <taxon>Cryptodira</taxon>
        <taxon>Durocryptodira</taxon>
        <taxon>Testudinoidea</taxon>
        <taxon>Platysternidae</taxon>
        <taxon>Platysternon</taxon>
    </lineage>
</organism>
<accession>A0A4D9DDF5</accession>
<dbReference type="STRING" id="55544.A0A4D9DDF5"/>
<reference evidence="1 2" key="1">
    <citation type="submission" date="2019-04" db="EMBL/GenBank/DDBJ databases">
        <title>Draft genome of the big-headed turtle Platysternon megacephalum.</title>
        <authorList>
            <person name="Gong S."/>
        </authorList>
    </citation>
    <scope>NUCLEOTIDE SEQUENCE [LARGE SCALE GENOMIC DNA]</scope>
    <source>
        <strain evidence="1">DO16091913</strain>
        <tissue evidence="1">Muscle</tissue>
    </source>
</reference>
<evidence type="ECO:0000313" key="2">
    <source>
        <dbReference type="Proteomes" id="UP000297703"/>
    </source>
</evidence>
<dbReference type="PANTHER" id="PTHR20843:SF1">
    <property type="entry name" value="STERILE ALPHA MOTIF DOMAIN-CONTAINING PROTEIN 10"/>
    <property type="match status" value="1"/>
</dbReference>